<evidence type="ECO:0000256" key="1">
    <source>
        <dbReference type="SAM" id="MobiDB-lite"/>
    </source>
</evidence>
<feature type="compositionally biased region" description="Basic residues" evidence="1">
    <location>
        <begin position="408"/>
        <end position="420"/>
    </location>
</feature>
<accession>A0A6A4GR79</accession>
<feature type="compositionally biased region" description="Low complexity" evidence="1">
    <location>
        <begin position="194"/>
        <end position="210"/>
    </location>
</feature>
<evidence type="ECO:0000313" key="2">
    <source>
        <dbReference type="EMBL" id="KAE9388251.1"/>
    </source>
</evidence>
<name>A0A6A4GR79_9AGAR</name>
<feature type="region of interest" description="Disordered" evidence="1">
    <location>
        <begin position="464"/>
        <end position="488"/>
    </location>
</feature>
<protein>
    <submittedName>
        <fullName evidence="2">Uncharacterized protein</fullName>
    </submittedName>
</protein>
<organism evidence="2 3">
    <name type="scientific">Gymnopus androsaceus JB14</name>
    <dbReference type="NCBI Taxonomy" id="1447944"/>
    <lineage>
        <taxon>Eukaryota</taxon>
        <taxon>Fungi</taxon>
        <taxon>Dikarya</taxon>
        <taxon>Basidiomycota</taxon>
        <taxon>Agaricomycotina</taxon>
        <taxon>Agaricomycetes</taxon>
        <taxon>Agaricomycetidae</taxon>
        <taxon>Agaricales</taxon>
        <taxon>Marasmiineae</taxon>
        <taxon>Omphalotaceae</taxon>
        <taxon>Gymnopus</taxon>
    </lineage>
</organism>
<feature type="region of interest" description="Disordered" evidence="1">
    <location>
        <begin position="393"/>
        <end position="452"/>
    </location>
</feature>
<gene>
    <name evidence="2" type="ORF">BT96DRAFT_1004365</name>
</gene>
<dbReference type="Proteomes" id="UP000799118">
    <property type="component" value="Unassembled WGS sequence"/>
</dbReference>
<dbReference type="AlphaFoldDB" id="A0A6A4GR79"/>
<reference evidence="2" key="1">
    <citation type="journal article" date="2019" name="Environ. Microbiol.">
        <title>Fungal ecological strategies reflected in gene transcription - a case study of two litter decomposers.</title>
        <authorList>
            <person name="Barbi F."/>
            <person name="Kohler A."/>
            <person name="Barry K."/>
            <person name="Baskaran P."/>
            <person name="Daum C."/>
            <person name="Fauchery L."/>
            <person name="Ihrmark K."/>
            <person name="Kuo A."/>
            <person name="LaButti K."/>
            <person name="Lipzen A."/>
            <person name="Morin E."/>
            <person name="Grigoriev I.V."/>
            <person name="Henrissat B."/>
            <person name="Lindahl B."/>
            <person name="Martin F."/>
        </authorList>
    </citation>
    <scope>NUCLEOTIDE SEQUENCE</scope>
    <source>
        <strain evidence="2">JB14</strain>
    </source>
</reference>
<feature type="region of interest" description="Disordered" evidence="1">
    <location>
        <begin position="186"/>
        <end position="210"/>
    </location>
</feature>
<dbReference type="OrthoDB" id="10681390at2759"/>
<feature type="compositionally biased region" description="Low complexity" evidence="1">
    <location>
        <begin position="393"/>
        <end position="407"/>
    </location>
</feature>
<keyword evidence="3" id="KW-1185">Reference proteome</keyword>
<evidence type="ECO:0000313" key="3">
    <source>
        <dbReference type="Proteomes" id="UP000799118"/>
    </source>
</evidence>
<feature type="compositionally biased region" description="Low complexity" evidence="1">
    <location>
        <begin position="479"/>
        <end position="488"/>
    </location>
</feature>
<sequence length="603" mass="66320">MAGGPGGTHPRSCRCIDCGRYCTCTNCPQNTWVAYREVVSDTNNNLGRDFAACDVIHPNGRKCRYYRFKDDRQGDEPFVNSPSPDPPPSVPHWQSLGDASQILASTASQMSRPRGNLACSRPKCGKPANMKCYSSKCRAHCIQDGGCGFSDHAPKNLSTQPSLAFPVSTQPSLAFPVSTQPNLTFPLSTHPNASSTSNSTLPNTLSPSSLNTLSSNSPTFFSEVVDGRDYITDKRRTKRDAVDEAKAVSRKANTEVSVFFWVNSLVPTPCQIQGNVYDGHFTISREVLDTCSFAGSSFHVYRVGMRRWLNASVDYVVKLSTMLKADGCPVLLLRDPSVTDCDGLDAILSSGASEMDWMSNPDRLKHSSRRRDFLQKLDTMELAVAAKVTAKVKKASSTSKASSSKSRTSPKHSTAKRRKASSPLLTPPSKKTTKRLKRPSPTLPSPSRTLVPFDLNQRFTASPSPDRHLIYAGPADAGSLSPNPSSPQSIISVSDHEIVVKQEDCALYSVILHSLDQLDGCSSRHSTIRLFKATRSGEARSHFLDISFSNQTHHYFLSLPILTLTHALHLWAPTQEILQPTLLNSLNMRLWKVPQLRLCMSFR</sequence>
<dbReference type="EMBL" id="ML769753">
    <property type="protein sequence ID" value="KAE9388251.1"/>
    <property type="molecule type" value="Genomic_DNA"/>
</dbReference>
<proteinExistence type="predicted"/>